<protein>
    <submittedName>
        <fullName evidence="2">Uncharacterized protein</fullName>
    </submittedName>
</protein>
<gene>
    <name evidence="2" type="ORF">RF007C_02340</name>
</gene>
<proteinExistence type="predicted"/>
<evidence type="ECO:0000256" key="1">
    <source>
        <dbReference type="SAM" id="Phobius"/>
    </source>
</evidence>
<dbReference type="Proteomes" id="UP000019365">
    <property type="component" value="Unassembled WGS sequence"/>
</dbReference>
<comment type="caution">
    <text evidence="2">The sequence shown here is derived from an EMBL/GenBank/DDBJ whole genome shotgun (WGS) entry which is preliminary data.</text>
</comment>
<dbReference type="EMBL" id="ATAX01000009">
    <property type="protein sequence ID" value="EWM54737.1"/>
    <property type="molecule type" value="Genomic_DNA"/>
</dbReference>
<reference evidence="2 3" key="1">
    <citation type="journal article" date="2014" name="PLoS ONE">
        <title>Rumen cellulosomics: divergent fiber-degrading strategies revealed by comparative genome-wide analysis of six ruminococcal strains.</title>
        <authorList>
            <person name="Dassa B."/>
            <person name="Borovok I."/>
            <person name="Ruimy-Israeli V."/>
            <person name="Lamed R."/>
            <person name="Flint H.J."/>
            <person name="Duncan S.H."/>
            <person name="Henrissat B."/>
            <person name="Coutinho P."/>
            <person name="Morrison M."/>
            <person name="Mosoni P."/>
            <person name="Yeoman C.J."/>
            <person name="White B.A."/>
            <person name="Bayer E.A."/>
        </authorList>
    </citation>
    <scope>NUCLEOTIDE SEQUENCE [LARGE SCALE GENOMIC DNA]</scope>
    <source>
        <strain evidence="2 3">007c</strain>
    </source>
</reference>
<keyword evidence="3" id="KW-1185">Reference proteome</keyword>
<organism evidence="2 3">
    <name type="scientific">Ruminococcus flavefaciens 007c</name>
    <dbReference type="NCBI Taxonomy" id="1341157"/>
    <lineage>
        <taxon>Bacteria</taxon>
        <taxon>Bacillati</taxon>
        <taxon>Bacillota</taxon>
        <taxon>Clostridia</taxon>
        <taxon>Eubacteriales</taxon>
        <taxon>Oscillospiraceae</taxon>
        <taxon>Ruminococcus</taxon>
    </lineage>
</organism>
<keyword evidence="1" id="KW-0472">Membrane</keyword>
<dbReference type="RefSeq" id="WP_037297128.1">
    <property type="nucleotide sequence ID" value="NZ_ATAX01000009.1"/>
</dbReference>
<evidence type="ECO:0000313" key="3">
    <source>
        <dbReference type="Proteomes" id="UP000019365"/>
    </source>
</evidence>
<sequence>MSEKKFDILKNAKDDIIEELIPFSSDDEQTKKRVFEMSERKFNNMIKADKNIDSADSEISVSGVEKYRRPVWYKPLCAAAAFVVVAGGVGTLGFMNRGILARKGPAAKVEEEMTTDNILVTEAVTEAVTEPLTEIATEAVTEGIELIASDSEGVPTEEEMKEIFNNYLPVYMDIYNLNTADTIDPTAETISFWQYGGDDPDGSFDQSLWPNSKKEGTVIYDHVTYYKVSDDRYSNLEEFRNYYDKYFAYNREDVNINGRYVYCDDFSDHNVDDKITDPDSPVRRFDVIGYNGALYVPVKDDLAHHPENWDNIISDRSFNVTENSFVWERINKIETETDPYMECLDLEFVKCSDGKWRISDHSLIYMAYDPSKDYSKAEKSLIDGFTRYGESAEEAE</sequence>
<evidence type="ECO:0000313" key="2">
    <source>
        <dbReference type="EMBL" id="EWM54737.1"/>
    </source>
</evidence>
<keyword evidence="1" id="KW-1133">Transmembrane helix</keyword>
<accession>W7V1T6</accession>
<dbReference type="eggNOG" id="ENOG5030HD2">
    <property type="taxonomic scope" value="Bacteria"/>
</dbReference>
<keyword evidence="1" id="KW-0812">Transmembrane</keyword>
<dbReference type="PATRIC" id="fig|1341157.4.peg.615"/>
<feature type="transmembrane region" description="Helical" evidence="1">
    <location>
        <begin position="76"/>
        <end position="95"/>
    </location>
</feature>
<dbReference type="OrthoDB" id="1818318at2"/>
<name>W7V1T6_RUMFL</name>
<dbReference type="AlphaFoldDB" id="W7V1T6"/>